<evidence type="ECO:0000313" key="5">
    <source>
        <dbReference type="Proteomes" id="UP000019141"/>
    </source>
</evidence>
<dbReference type="Proteomes" id="UP000019141">
    <property type="component" value="Unassembled WGS sequence"/>
</dbReference>
<keyword evidence="1" id="KW-0547">Nucleotide-binding</keyword>
<comment type="caution">
    <text evidence="4">The sequence shown here is derived from an EMBL/GenBank/DDBJ whole genome shotgun (WGS) entry which is preliminary data.</text>
</comment>
<dbReference type="CDD" id="cd00009">
    <property type="entry name" value="AAA"/>
    <property type="match status" value="1"/>
</dbReference>
<dbReference type="EMBL" id="AZHW01000223">
    <property type="protein sequence ID" value="ETX01533.1"/>
    <property type="molecule type" value="Genomic_DNA"/>
</dbReference>
<dbReference type="GO" id="GO:0006355">
    <property type="term" value="P:regulation of DNA-templated transcription"/>
    <property type="evidence" value="ECO:0007669"/>
    <property type="project" value="InterPro"/>
</dbReference>
<dbReference type="AlphaFoldDB" id="W4LU72"/>
<reference evidence="4 5" key="1">
    <citation type="journal article" date="2014" name="Nature">
        <title>An environmental bacterial taxon with a large and distinct metabolic repertoire.</title>
        <authorList>
            <person name="Wilson M.C."/>
            <person name="Mori T."/>
            <person name="Ruckert C."/>
            <person name="Uria A.R."/>
            <person name="Helf M.J."/>
            <person name="Takada K."/>
            <person name="Gernert C."/>
            <person name="Steffens U.A."/>
            <person name="Heycke N."/>
            <person name="Schmitt S."/>
            <person name="Rinke C."/>
            <person name="Helfrich E.J."/>
            <person name="Brachmann A.O."/>
            <person name="Gurgui C."/>
            <person name="Wakimoto T."/>
            <person name="Kracht M."/>
            <person name="Crusemann M."/>
            <person name="Hentschel U."/>
            <person name="Abe I."/>
            <person name="Matsunaga S."/>
            <person name="Kalinowski J."/>
            <person name="Takeyama H."/>
            <person name="Piel J."/>
        </authorList>
    </citation>
    <scope>NUCLEOTIDE SEQUENCE [LARGE SCALE GENOMIC DNA]</scope>
    <source>
        <strain evidence="5">TSY1</strain>
    </source>
</reference>
<dbReference type="Gene3D" id="3.40.50.300">
    <property type="entry name" value="P-loop containing nucleotide triphosphate hydrolases"/>
    <property type="match status" value="1"/>
</dbReference>
<dbReference type="GO" id="GO:0005524">
    <property type="term" value="F:ATP binding"/>
    <property type="evidence" value="ECO:0007669"/>
    <property type="project" value="UniProtKB-KW"/>
</dbReference>
<evidence type="ECO:0000256" key="1">
    <source>
        <dbReference type="ARBA" id="ARBA00022741"/>
    </source>
</evidence>
<evidence type="ECO:0000313" key="4">
    <source>
        <dbReference type="EMBL" id="ETX01533.1"/>
    </source>
</evidence>
<dbReference type="PANTHER" id="PTHR32071:SF122">
    <property type="entry name" value="SIGMA FACTOR"/>
    <property type="match status" value="1"/>
</dbReference>
<gene>
    <name evidence="4" type="ORF">ETSY1_07015</name>
</gene>
<name>W4LU72_ENTF1</name>
<proteinExistence type="predicted"/>
<keyword evidence="2" id="KW-0067">ATP-binding</keyword>
<dbReference type="PANTHER" id="PTHR32071">
    <property type="entry name" value="TRANSCRIPTIONAL REGULATORY PROTEIN"/>
    <property type="match status" value="1"/>
</dbReference>
<organism evidence="4 5">
    <name type="scientific">Entotheonella factor</name>
    <dbReference type="NCBI Taxonomy" id="1429438"/>
    <lineage>
        <taxon>Bacteria</taxon>
        <taxon>Pseudomonadati</taxon>
        <taxon>Nitrospinota/Tectimicrobiota group</taxon>
        <taxon>Candidatus Tectimicrobiota</taxon>
        <taxon>Candidatus Entotheonellia</taxon>
        <taxon>Candidatus Entotheonellales</taxon>
        <taxon>Candidatus Entotheonellaceae</taxon>
        <taxon>Candidatus Entotheonella</taxon>
    </lineage>
</organism>
<dbReference type="HOGENOM" id="CLU_555320_0_0_7"/>
<accession>W4LU72</accession>
<dbReference type="Pfam" id="PF00158">
    <property type="entry name" value="Sigma54_activat"/>
    <property type="match status" value="1"/>
</dbReference>
<keyword evidence="5" id="KW-1185">Reference proteome</keyword>
<dbReference type="PROSITE" id="PS50045">
    <property type="entry name" value="SIGMA54_INTERACT_4"/>
    <property type="match status" value="1"/>
</dbReference>
<dbReference type="SUPFAM" id="SSF52540">
    <property type="entry name" value="P-loop containing nucleoside triphosphate hydrolases"/>
    <property type="match status" value="1"/>
</dbReference>
<dbReference type="InterPro" id="IPR002078">
    <property type="entry name" value="Sigma_54_int"/>
</dbReference>
<feature type="domain" description="Sigma-54 factor interaction" evidence="3">
    <location>
        <begin position="174"/>
        <end position="437"/>
    </location>
</feature>
<evidence type="ECO:0000256" key="2">
    <source>
        <dbReference type="ARBA" id="ARBA00022840"/>
    </source>
</evidence>
<protein>
    <recommendedName>
        <fullName evidence="3">Sigma-54 factor interaction domain-containing protein</fullName>
    </recommendedName>
</protein>
<sequence>MTMALLDTYERAQLQAISDVAYGNPFLPEYPERQRVVLGDDFLESQALWNMRGDDIDAPLVDPATIAARIEPLVGTLRERLAQGAPANDSVFSLYEDAVLYLLFYRYESAFYGVIARAMEAKQTTCRFYTDFLRDWTYYFHLPSQKVPTRHEAAHIFACFYQVRRAFHHIFRYVIGGSMAAAQLRAAIWQSIFTHDMRRYRRILYERMGDFNTLITGPSGTGKELVASAIGLSRYIPFDPETMTFTVNYNTIFHALNLSAMPSTLIESELFGHRRGAFTGATQHRQGWLETCHALGTIFLDEIGDLDAGVQVKLLRVLQTRMFQPLGDTVDRRFHGKLIAATNRDLAQAMEQGQFREDFYYRMCSDLVVTPSLYEQLQEAPEALYSLITFIAHRIIGPEADILAAEVTDWIHKHLGDDYPWPGNIRELEQCVRNVLIRQAYDPPKRQAQTSHDRLTQALRQCTLTADELLRHYCNLVFAQTGSYAETARRLDLDRRTVKSKIDPETMF</sequence>
<evidence type="ECO:0000259" key="3">
    <source>
        <dbReference type="PROSITE" id="PS50045"/>
    </source>
</evidence>
<dbReference type="Gene3D" id="1.10.8.60">
    <property type="match status" value="1"/>
</dbReference>
<dbReference type="InterPro" id="IPR027417">
    <property type="entry name" value="P-loop_NTPase"/>
</dbReference>